<feature type="active site" evidence="7">
    <location>
        <position position="125"/>
    </location>
</feature>
<dbReference type="Pfam" id="PF00768">
    <property type="entry name" value="Peptidase_S11"/>
    <property type="match status" value="1"/>
</dbReference>
<keyword evidence="5" id="KW-0573">Peptidoglycan synthesis</keyword>
<evidence type="ECO:0000256" key="5">
    <source>
        <dbReference type="ARBA" id="ARBA00022984"/>
    </source>
</evidence>
<dbReference type="RefSeq" id="WP_255358368.1">
    <property type="nucleotide sequence ID" value="NZ_QGTS01000002.1"/>
</dbReference>
<feature type="binding site" evidence="8">
    <location>
        <position position="286"/>
    </location>
    <ligand>
        <name>substrate</name>
    </ligand>
</feature>
<dbReference type="InterPro" id="IPR001967">
    <property type="entry name" value="Peptidase_S11_N"/>
</dbReference>
<dbReference type="SUPFAM" id="SSF56601">
    <property type="entry name" value="beta-lactamase/transpeptidase-like"/>
    <property type="match status" value="1"/>
</dbReference>
<dbReference type="GO" id="GO:0008360">
    <property type="term" value="P:regulation of cell shape"/>
    <property type="evidence" value="ECO:0007669"/>
    <property type="project" value="UniProtKB-KW"/>
</dbReference>
<keyword evidence="2 11" id="KW-0732">Signal</keyword>
<evidence type="ECO:0000256" key="7">
    <source>
        <dbReference type="PIRSR" id="PIRSR618044-1"/>
    </source>
</evidence>
<feature type="domain" description="Peptidase S11 D-alanyl-D-alanine carboxypeptidase A N-terminal" evidence="12">
    <location>
        <begin position="87"/>
        <end position="316"/>
    </location>
</feature>
<sequence>MHKNIRLTLLSVALFSAVPYVSAEQATSTVTHTKTHKTVHHTAQTKHATASKKAEVKKTVHHTPHKTAHATAHHAIARAKPVAHAVVADQPQIASGSAMVVDLADGKVLYASHPDRVRPIASLTKLMTAMVVLDAHQPLNDMLSVDISHTPEMRGVFSRVKLNSEISRRNMLLLALMSSENRAAASLAAHYPGGYDAFIRAMNAKARALGMTHTHYVEPTGLSPSNVSTARDLSKLVMASRQYPLIGELSTTREDEAQFSHPNYSLPFRNTNHLIFRDNWDIQLTKTGYTDKAGHCLVMRTVINKRPVALVVLDAFGKYTHFADASRIRTWLETGKASPVPAAALAYKQEKTTDMASNEPVQSGE</sequence>
<organism evidence="13 14">
    <name type="scientific">Mangrovibacter plantisponsor</name>
    <dbReference type="NCBI Taxonomy" id="451513"/>
    <lineage>
        <taxon>Bacteria</taxon>
        <taxon>Pseudomonadati</taxon>
        <taxon>Pseudomonadota</taxon>
        <taxon>Gammaproteobacteria</taxon>
        <taxon>Enterobacterales</taxon>
        <taxon>Enterobacteriaceae</taxon>
        <taxon>Mangrovibacter</taxon>
    </lineage>
</organism>
<name>A0A317Q7A9_9ENTR</name>
<dbReference type="InterPro" id="IPR018044">
    <property type="entry name" value="Peptidase_S11"/>
</dbReference>
<keyword evidence="3" id="KW-0378">Hydrolase</keyword>
<dbReference type="PANTHER" id="PTHR21581">
    <property type="entry name" value="D-ALANYL-D-ALANINE CARBOXYPEPTIDASE"/>
    <property type="match status" value="1"/>
</dbReference>
<keyword evidence="4" id="KW-0133">Cell shape</keyword>
<dbReference type="GO" id="GO:0009252">
    <property type="term" value="P:peptidoglycan biosynthetic process"/>
    <property type="evidence" value="ECO:0007669"/>
    <property type="project" value="UniProtKB-KW"/>
</dbReference>
<evidence type="ECO:0000256" key="10">
    <source>
        <dbReference type="SAM" id="MobiDB-lite"/>
    </source>
</evidence>
<dbReference type="GO" id="GO:0006508">
    <property type="term" value="P:proteolysis"/>
    <property type="evidence" value="ECO:0007669"/>
    <property type="project" value="InterPro"/>
</dbReference>
<evidence type="ECO:0000256" key="2">
    <source>
        <dbReference type="ARBA" id="ARBA00022729"/>
    </source>
</evidence>
<dbReference type="NCBIfam" id="NF008668">
    <property type="entry name" value="PRK11669.1"/>
    <property type="match status" value="1"/>
</dbReference>
<dbReference type="AlphaFoldDB" id="A0A317Q7A9"/>
<dbReference type="Proteomes" id="UP000246744">
    <property type="component" value="Unassembled WGS sequence"/>
</dbReference>
<evidence type="ECO:0000313" key="13">
    <source>
        <dbReference type="EMBL" id="PWW11422.1"/>
    </source>
</evidence>
<comment type="caution">
    <text evidence="13">The sequence shown here is derived from an EMBL/GenBank/DDBJ whole genome shotgun (WGS) entry which is preliminary data.</text>
</comment>
<dbReference type="EMBL" id="QGTS01000002">
    <property type="protein sequence ID" value="PWW11422.1"/>
    <property type="molecule type" value="Genomic_DNA"/>
</dbReference>
<dbReference type="PANTHER" id="PTHR21581:SF26">
    <property type="entry name" value="D-ALANYL-D-ALANINE ENDOPEPTIDASE"/>
    <property type="match status" value="1"/>
</dbReference>
<protein>
    <submittedName>
        <fullName evidence="13">D-alanyl-D-alanine endopeptidase (Penicillin-binding protein 7)</fullName>
    </submittedName>
</protein>
<feature type="signal peptide" evidence="11">
    <location>
        <begin position="1"/>
        <end position="23"/>
    </location>
</feature>
<feature type="active site" evidence="7">
    <location>
        <position position="179"/>
    </location>
</feature>
<evidence type="ECO:0000256" key="3">
    <source>
        <dbReference type="ARBA" id="ARBA00022801"/>
    </source>
</evidence>
<dbReference type="GO" id="GO:0009002">
    <property type="term" value="F:serine-type D-Ala-D-Ala carboxypeptidase activity"/>
    <property type="evidence" value="ECO:0007669"/>
    <property type="project" value="InterPro"/>
</dbReference>
<dbReference type="InterPro" id="IPR012338">
    <property type="entry name" value="Beta-lactam/transpept-like"/>
</dbReference>
<evidence type="ECO:0000256" key="4">
    <source>
        <dbReference type="ARBA" id="ARBA00022960"/>
    </source>
</evidence>
<dbReference type="PRINTS" id="PR00725">
    <property type="entry name" value="DADACBPTASE1"/>
</dbReference>
<dbReference type="Gene3D" id="3.40.710.10">
    <property type="entry name" value="DD-peptidase/beta-lactamase superfamily"/>
    <property type="match status" value="1"/>
</dbReference>
<comment type="similarity">
    <text evidence="1 9">Belongs to the peptidase S11 family.</text>
</comment>
<feature type="chain" id="PRO_5016468362" evidence="11">
    <location>
        <begin position="24"/>
        <end position="365"/>
    </location>
</feature>
<keyword evidence="6" id="KW-0961">Cell wall biogenesis/degradation</keyword>
<evidence type="ECO:0000313" key="14">
    <source>
        <dbReference type="Proteomes" id="UP000246744"/>
    </source>
</evidence>
<feature type="region of interest" description="Disordered" evidence="10">
    <location>
        <begin position="31"/>
        <end position="50"/>
    </location>
</feature>
<evidence type="ECO:0000256" key="6">
    <source>
        <dbReference type="ARBA" id="ARBA00023316"/>
    </source>
</evidence>
<reference evidence="13 14" key="1">
    <citation type="submission" date="2018-05" db="EMBL/GenBank/DDBJ databases">
        <title>Genomic Encyclopedia of Type Strains, Phase IV (KMG-IV): sequencing the most valuable type-strain genomes for metagenomic binning, comparative biology and taxonomic classification.</title>
        <authorList>
            <person name="Goeker M."/>
        </authorList>
    </citation>
    <scope>NUCLEOTIDE SEQUENCE [LARGE SCALE GENOMIC DNA]</scope>
    <source>
        <strain evidence="13 14">DSM 19579</strain>
    </source>
</reference>
<keyword evidence="14" id="KW-1185">Reference proteome</keyword>
<evidence type="ECO:0000256" key="8">
    <source>
        <dbReference type="PIRSR" id="PIRSR618044-2"/>
    </source>
</evidence>
<proteinExistence type="inferred from homology"/>
<dbReference type="GO" id="GO:0071555">
    <property type="term" value="P:cell wall organization"/>
    <property type="evidence" value="ECO:0007669"/>
    <property type="project" value="UniProtKB-KW"/>
</dbReference>
<gene>
    <name evidence="13" type="ORF">DES37_10224</name>
</gene>
<accession>A0A317Q7A9</accession>
<feature type="active site" description="Acyl-ester intermediate" evidence="7">
    <location>
        <position position="122"/>
    </location>
</feature>
<evidence type="ECO:0000259" key="12">
    <source>
        <dbReference type="Pfam" id="PF00768"/>
    </source>
</evidence>
<evidence type="ECO:0000256" key="9">
    <source>
        <dbReference type="RuleBase" id="RU004016"/>
    </source>
</evidence>
<feature type="compositionally biased region" description="Basic residues" evidence="10">
    <location>
        <begin position="33"/>
        <end position="44"/>
    </location>
</feature>
<evidence type="ECO:0000256" key="11">
    <source>
        <dbReference type="SAM" id="SignalP"/>
    </source>
</evidence>
<evidence type="ECO:0000256" key="1">
    <source>
        <dbReference type="ARBA" id="ARBA00007164"/>
    </source>
</evidence>